<dbReference type="Pfam" id="PF00005">
    <property type="entry name" value="ABC_tran"/>
    <property type="match status" value="1"/>
</dbReference>
<dbReference type="SMART" id="SM00382">
    <property type="entry name" value="AAA"/>
    <property type="match status" value="1"/>
</dbReference>
<reference evidence="7" key="1">
    <citation type="submission" date="2016-02" db="EMBL/GenBank/DDBJ databases">
        <authorList>
            <person name="Wen L."/>
            <person name="He K."/>
            <person name="Yang H."/>
        </authorList>
    </citation>
    <scope>NUCLEOTIDE SEQUENCE [LARGE SCALE GENOMIC DNA]</scope>
    <source>
        <strain evidence="7">JCM 15929</strain>
    </source>
</reference>
<evidence type="ECO:0000313" key="6">
    <source>
        <dbReference type="EMBL" id="KXP14394.1"/>
    </source>
</evidence>
<dbReference type="AlphaFoldDB" id="A0A138AVE7"/>
<dbReference type="PANTHER" id="PTHR42794">
    <property type="entry name" value="HEMIN IMPORT ATP-BINDING PROTEIN HMUV"/>
    <property type="match status" value="1"/>
</dbReference>
<dbReference type="Gene3D" id="3.40.50.300">
    <property type="entry name" value="P-loop containing nucleotide triphosphate hydrolases"/>
    <property type="match status" value="1"/>
</dbReference>
<feature type="domain" description="ABC transporter" evidence="5">
    <location>
        <begin position="7"/>
        <end position="238"/>
    </location>
</feature>
<evidence type="ECO:0000259" key="5">
    <source>
        <dbReference type="PROSITE" id="PS50893"/>
    </source>
</evidence>
<dbReference type="SUPFAM" id="SSF52540">
    <property type="entry name" value="P-loop containing nucleoside triphosphate hydrolases"/>
    <property type="match status" value="1"/>
</dbReference>
<evidence type="ECO:0000256" key="4">
    <source>
        <dbReference type="ARBA" id="ARBA00022967"/>
    </source>
</evidence>
<dbReference type="PROSITE" id="PS00211">
    <property type="entry name" value="ABC_TRANSPORTER_1"/>
    <property type="match status" value="1"/>
</dbReference>
<dbReference type="EMBL" id="LSRF01000001">
    <property type="protein sequence ID" value="KXP14394.1"/>
    <property type="molecule type" value="Genomic_DNA"/>
</dbReference>
<protein>
    <recommendedName>
        <fullName evidence="5">ABC transporter domain-containing protein</fullName>
    </recommendedName>
</protein>
<dbReference type="Proteomes" id="UP000070258">
    <property type="component" value="Unassembled WGS sequence"/>
</dbReference>
<evidence type="ECO:0000313" key="7">
    <source>
        <dbReference type="Proteomes" id="UP000070258"/>
    </source>
</evidence>
<evidence type="ECO:0000256" key="3">
    <source>
        <dbReference type="ARBA" id="ARBA00022840"/>
    </source>
</evidence>
<dbReference type="InterPro" id="IPR003593">
    <property type="entry name" value="AAA+_ATPase"/>
</dbReference>
<dbReference type="InterPro" id="IPR003439">
    <property type="entry name" value="ABC_transporter-like_ATP-bd"/>
</dbReference>
<dbReference type="STRING" id="239498.AXK60_00300"/>
<keyword evidence="3" id="KW-0067">ATP-binding</keyword>
<gene>
    <name evidence="6" type="ORF">AXK60_00300</name>
</gene>
<name>A0A138AVE7_9ACTN</name>
<comment type="caution">
    <text evidence="6">The sequence shown here is derived from an EMBL/GenBank/DDBJ whole genome shotgun (WGS) entry which is preliminary data.</text>
</comment>
<proteinExistence type="predicted"/>
<evidence type="ECO:0000256" key="2">
    <source>
        <dbReference type="ARBA" id="ARBA00022741"/>
    </source>
</evidence>
<dbReference type="RefSeq" id="WP_068569010.1">
    <property type="nucleotide sequence ID" value="NZ_LSRF01000001.1"/>
</dbReference>
<dbReference type="GO" id="GO:0016887">
    <property type="term" value="F:ATP hydrolysis activity"/>
    <property type="evidence" value="ECO:0007669"/>
    <property type="project" value="InterPro"/>
</dbReference>
<dbReference type="InterPro" id="IPR017871">
    <property type="entry name" value="ABC_transporter-like_CS"/>
</dbReference>
<evidence type="ECO:0000256" key="1">
    <source>
        <dbReference type="ARBA" id="ARBA00022448"/>
    </source>
</evidence>
<keyword evidence="4" id="KW-1278">Translocase</keyword>
<dbReference type="OrthoDB" id="3579586at2"/>
<dbReference type="PANTHER" id="PTHR42794:SF1">
    <property type="entry name" value="HEMIN IMPORT ATP-BINDING PROTEIN HMUV"/>
    <property type="match status" value="1"/>
</dbReference>
<organism evidence="6 7">
    <name type="scientific">Tsukamurella pseudospumae</name>
    <dbReference type="NCBI Taxonomy" id="239498"/>
    <lineage>
        <taxon>Bacteria</taxon>
        <taxon>Bacillati</taxon>
        <taxon>Actinomycetota</taxon>
        <taxon>Actinomycetes</taxon>
        <taxon>Mycobacteriales</taxon>
        <taxon>Tsukamurellaceae</taxon>
        <taxon>Tsukamurella</taxon>
    </lineage>
</organism>
<dbReference type="PROSITE" id="PS50893">
    <property type="entry name" value="ABC_TRANSPORTER_2"/>
    <property type="match status" value="1"/>
</dbReference>
<dbReference type="InterPro" id="IPR027417">
    <property type="entry name" value="P-loop_NTPase"/>
</dbReference>
<accession>A0A138AVE7</accession>
<dbReference type="CDD" id="cd03214">
    <property type="entry name" value="ABC_Iron-Siderophores_B12_Hemin"/>
    <property type="match status" value="1"/>
</dbReference>
<dbReference type="GO" id="GO:0005524">
    <property type="term" value="F:ATP binding"/>
    <property type="evidence" value="ECO:0007669"/>
    <property type="project" value="UniProtKB-KW"/>
</dbReference>
<sequence>MTGAIDVEGVDVAYRRRSAAAVSGASLTVRRGELVGVIGPNGSGKSTLLKALVGIARLRSGRILVDGVDAATMRGAQRAALLGYVPQQDLVHGPALTVVESIALGVPAGVGRADGQERAVGVAHRLGLGGRVLRRTDELSGGQRQRVTIGRALVRSAPYLLLDEPVSSLDLRYQGEIMGLLRELADDGTGVLVVLHDLNLAAAYCDRLVVVSDGRIGPSGPARDVVTEELVSGLYGDASVVREVDGVRYVLPSARRGVRT</sequence>
<keyword evidence="2" id="KW-0547">Nucleotide-binding</keyword>
<keyword evidence="1" id="KW-0813">Transport</keyword>